<name>A0ABN9RP98_9DINO</name>
<organism evidence="2 3">
    <name type="scientific">Prorocentrum cordatum</name>
    <dbReference type="NCBI Taxonomy" id="2364126"/>
    <lineage>
        <taxon>Eukaryota</taxon>
        <taxon>Sar</taxon>
        <taxon>Alveolata</taxon>
        <taxon>Dinophyceae</taxon>
        <taxon>Prorocentrales</taxon>
        <taxon>Prorocentraceae</taxon>
        <taxon>Prorocentrum</taxon>
    </lineage>
</organism>
<dbReference type="EMBL" id="CAUYUJ010007513">
    <property type="protein sequence ID" value="CAK0821032.1"/>
    <property type="molecule type" value="Genomic_DNA"/>
</dbReference>
<proteinExistence type="predicted"/>
<dbReference type="Gene3D" id="2.40.128.20">
    <property type="match status" value="1"/>
</dbReference>
<evidence type="ECO:0000313" key="2">
    <source>
        <dbReference type="EMBL" id="CAK0821032.1"/>
    </source>
</evidence>
<dbReference type="CDD" id="cd00742">
    <property type="entry name" value="FABP"/>
    <property type="match status" value="1"/>
</dbReference>
<feature type="region of interest" description="Disordered" evidence="1">
    <location>
        <begin position="620"/>
        <end position="653"/>
    </location>
</feature>
<dbReference type="InterPro" id="IPR036691">
    <property type="entry name" value="Endo/exonu/phosph_ase_sf"/>
</dbReference>
<dbReference type="Gene3D" id="3.60.10.10">
    <property type="entry name" value="Endonuclease/exonuclease/phosphatase"/>
    <property type="match status" value="1"/>
</dbReference>
<evidence type="ECO:0000256" key="1">
    <source>
        <dbReference type="SAM" id="MobiDB-lite"/>
    </source>
</evidence>
<keyword evidence="3" id="KW-1185">Reference proteome</keyword>
<protein>
    <recommendedName>
        <fullName evidence="4">F5/8 type C domain-containing protein</fullName>
    </recommendedName>
</protein>
<dbReference type="InterPro" id="IPR012674">
    <property type="entry name" value="Calycin"/>
</dbReference>
<sequence>MSLQDYDKRLGISKELEHIDAVLLSGTQTKTTSSYETHSTAEFLMLKFGWHRSNKNTTGNKSCGTEIWLSRRWFRKTHIVKIWQPPPAIRGRVGATRVKSALFDFTFITAYFPPRSQRIATASKNEVIIDKMLCYLHDIFSNLPNRTCVFIGTDLNDSLVRTHSTEDDDATIGVHAYGQQHYAGEAFHTFLKDYALCASNTHYPCGPTYHGLRGHSSYIDYLVMPIRYLPRVRRHNIAYRLTKRLRAFPSQRLLDHMMLYIDVDCTLTYDKPQTTPQWDYTRIFLAWKDEQFPEWAKQLRDDIESDLSNYLNENGYRDMADWAERRTMNSTFTNYNKLMRQDWKQRFGELVDALQAMERALANTWTEDMALPGAEGGMVAAPVDIEHFIDTAASNDERFCPSAHQWRHAQYDFDAIKPAITVGLALQWRLTKQQRSHIATKHDMTNAFASVNHSHLDDAVDKIYIPGDCTIMKSRHRRAACVISDGIDTQGYQNTVGCFMGDADAANKFRVAFMQPTTEWNDALTTDTITSMVAGCEFTGTNVDLSVRKYADDLTKTHMCHDAQMAAYKVQPSDQILNDKLRTIGLQQNAGKQSCKPTLRQNAFPNLALMSWMSSLPSAGEPAGAAAAEAAQPAHKSRRRQPTGRGNQQSGSKSKLVDLKSLVLEEMELKDIQRMFPIVMKLLLNVAMRQRQTDAILIKTYLVSPGTKSVAAIRARVRAWVKRAEEIRSTTTAPQIDAEMAKIGTISTAAFAGLLEGLHQEGASVGGLNQQNLTALGEKMKTMDIKQVVELVPLAKASDTHDAPQCKLQIRLNPESDVDLSVIHDSLIQTGAIYKPGQGPMVHMERIFHTKLTQLEDVIMGHGLPTYCIHECAHSSCSGHGKPTSNTYERYPFAYSSPGRPETALGEGAYNTGALRGAREVELEAARPGCCRAEPIGDQAEMISPASFAERQPWAGGGGPRGADEAARPGAGEKGFGVLLKDAVDDSEQFVGEIADDTTACGTEGVLSPRTPGAVSPGRFDVVGIVAGAAQAAERPDFTGSWRCIRVEGEIHQFLIDMGMSPIKCEAARTARYGAGYQLQTISQDGDHFSVIDHLKTTNTMTCQIGLGPQTSCDLEGRKVTITPTWDGQTLCVETMTGSGKLFATSRRFYDGDEMVLEITSPNGTTTRRIFCKKDSTKPPRATCSTRLSISTVTS</sequence>
<feature type="region of interest" description="Disordered" evidence="1">
    <location>
        <begin position="950"/>
        <end position="970"/>
    </location>
</feature>
<gene>
    <name evidence="2" type="ORF">PCOR1329_LOCUS22467</name>
</gene>
<reference evidence="2" key="1">
    <citation type="submission" date="2023-10" db="EMBL/GenBank/DDBJ databases">
        <authorList>
            <person name="Chen Y."/>
            <person name="Shah S."/>
            <person name="Dougan E. K."/>
            <person name="Thang M."/>
            <person name="Chan C."/>
        </authorList>
    </citation>
    <scope>NUCLEOTIDE SEQUENCE [LARGE SCALE GENOMIC DNA]</scope>
</reference>
<evidence type="ECO:0000313" key="3">
    <source>
        <dbReference type="Proteomes" id="UP001189429"/>
    </source>
</evidence>
<comment type="caution">
    <text evidence="2">The sequence shown here is derived from an EMBL/GenBank/DDBJ whole genome shotgun (WGS) entry which is preliminary data.</text>
</comment>
<dbReference type="SUPFAM" id="SSF50814">
    <property type="entry name" value="Lipocalins"/>
    <property type="match status" value="1"/>
</dbReference>
<feature type="compositionally biased region" description="Low complexity" evidence="1">
    <location>
        <begin position="620"/>
        <end position="634"/>
    </location>
</feature>
<evidence type="ECO:0008006" key="4">
    <source>
        <dbReference type="Google" id="ProtNLM"/>
    </source>
</evidence>
<dbReference type="Proteomes" id="UP001189429">
    <property type="component" value="Unassembled WGS sequence"/>
</dbReference>
<accession>A0ABN9RP98</accession>